<comment type="caution">
    <text evidence="2">The sequence shown here is derived from an EMBL/GenBank/DDBJ whole genome shotgun (WGS) entry which is preliminary data.</text>
</comment>
<protein>
    <submittedName>
        <fullName evidence="2">Uncharacterized protein</fullName>
    </submittedName>
</protein>
<sequence>MKSTDRIAQLSPRVSDPEEHESNEKHRLMIRRSRTGSRGSDGRRGEIVNGDCCLIGSRTDT</sequence>
<evidence type="ECO:0000313" key="3">
    <source>
        <dbReference type="Proteomes" id="UP000215914"/>
    </source>
</evidence>
<dbReference type="Proteomes" id="UP000215914">
    <property type="component" value="Unassembled WGS sequence"/>
</dbReference>
<organism evidence="2 3">
    <name type="scientific">Helianthus annuus</name>
    <name type="common">Common sunflower</name>
    <dbReference type="NCBI Taxonomy" id="4232"/>
    <lineage>
        <taxon>Eukaryota</taxon>
        <taxon>Viridiplantae</taxon>
        <taxon>Streptophyta</taxon>
        <taxon>Embryophyta</taxon>
        <taxon>Tracheophyta</taxon>
        <taxon>Spermatophyta</taxon>
        <taxon>Magnoliopsida</taxon>
        <taxon>eudicotyledons</taxon>
        <taxon>Gunneridae</taxon>
        <taxon>Pentapetalae</taxon>
        <taxon>asterids</taxon>
        <taxon>campanulids</taxon>
        <taxon>Asterales</taxon>
        <taxon>Asteraceae</taxon>
        <taxon>Asteroideae</taxon>
        <taxon>Heliantheae alliance</taxon>
        <taxon>Heliantheae</taxon>
        <taxon>Helianthus</taxon>
    </lineage>
</organism>
<keyword evidence="3" id="KW-1185">Reference proteome</keyword>
<reference evidence="2" key="2">
    <citation type="submission" date="2020-06" db="EMBL/GenBank/DDBJ databases">
        <title>Helianthus annuus Genome sequencing and assembly Release 2.</title>
        <authorList>
            <person name="Gouzy J."/>
            <person name="Langlade N."/>
            <person name="Munos S."/>
        </authorList>
    </citation>
    <scope>NUCLEOTIDE SEQUENCE</scope>
    <source>
        <tissue evidence="2">Leaves</tissue>
    </source>
</reference>
<feature type="compositionally biased region" description="Basic and acidic residues" evidence="1">
    <location>
        <begin position="15"/>
        <end position="27"/>
    </location>
</feature>
<evidence type="ECO:0000313" key="2">
    <source>
        <dbReference type="EMBL" id="KAF5767116.1"/>
    </source>
</evidence>
<dbReference type="Gramene" id="mRNA:HanXRQr2_Chr14g0620581">
    <property type="protein sequence ID" value="CDS:HanXRQr2_Chr14g0620581.1"/>
    <property type="gene ID" value="HanXRQr2_Chr14g0620581"/>
</dbReference>
<feature type="region of interest" description="Disordered" evidence="1">
    <location>
        <begin position="1"/>
        <end position="49"/>
    </location>
</feature>
<gene>
    <name evidence="2" type="ORF">HanXRQr2_Chr14g0620581</name>
</gene>
<dbReference type="EMBL" id="MNCJ02000329">
    <property type="protein sequence ID" value="KAF5767116.1"/>
    <property type="molecule type" value="Genomic_DNA"/>
</dbReference>
<reference evidence="2" key="1">
    <citation type="journal article" date="2017" name="Nature">
        <title>The sunflower genome provides insights into oil metabolism, flowering and Asterid evolution.</title>
        <authorList>
            <person name="Badouin H."/>
            <person name="Gouzy J."/>
            <person name="Grassa C.J."/>
            <person name="Murat F."/>
            <person name="Staton S.E."/>
            <person name="Cottret L."/>
            <person name="Lelandais-Briere C."/>
            <person name="Owens G.L."/>
            <person name="Carrere S."/>
            <person name="Mayjonade B."/>
            <person name="Legrand L."/>
            <person name="Gill N."/>
            <person name="Kane N.C."/>
            <person name="Bowers J.E."/>
            <person name="Hubner S."/>
            <person name="Bellec A."/>
            <person name="Berard A."/>
            <person name="Berges H."/>
            <person name="Blanchet N."/>
            <person name="Boniface M.C."/>
            <person name="Brunel D."/>
            <person name="Catrice O."/>
            <person name="Chaidir N."/>
            <person name="Claudel C."/>
            <person name="Donnadieu C."/>
            <person name="Faraut T."/>
            <person name="Fievet G."/>
            <person name="Helmstetter N."/>
            <person name="King M."/>
            <person name="Knapp S.J."/>
            <person name="Lai Z."/>
            <person name="Le Paslier M.C."/>
            <person name="Lippi Y."/>
            <person name="Lorenzon L."/>
            <person name="Mandel J.R."/>
            <person name="Marage G."/>
            <person name="Marchand G."/>
            <person name="Marquand E."/>
            <person name="Bret-Mestries E."/>
            <person name="Morien E."/>
            <person name="Nambeesan S."/>
            <person name="Nguyen T."/>
            <person name="Pegot-Espagnet P."/>
            <person name="Pouilly N."/>
            <person name="Raftis F."/>
            <person name="Sallet E."/>
            <person name="Schiex T."/>
            <person name="Thomas J."/>
            <person name="Vandecasteele C."/>
            <person name="Vares D."/>
            <person name="Vear F."/>
            <person name="Vautrin S."/>
            <person name="Crespi M."/>
            <person name="Mangin B."/>
            <person name="Burke J.M."/>
            <person name="Salse J."/>
            <person name="Munos S."/>
            <person name="Vincourt P."/>
            <person name="Rieseberg L.H."/>
            <person name="Langlade N.B."/>
        </authorList>
    </citation>
    <scope>NUCLEOTIDE SEQUENCE</scope>
    <source>
        <tissue evidence="2">Leaves</tissue>
    </source>
</reference>
<dbReference type="AlphaFoldDB" id="A0A9K3E5C0"/>
<accession>A0A9K3E5C0</accession>
<name>A0A9K3E5C0_HELAN</name>
<evidence type="ECO:0000256" key="1">
    <source>
        <dbReference type="SAM" id="MobiDB-lite"/>
    </source>
</evidence>
<proteinExistence type="predicted"/>